<protein>
    <recommendedName>
        <fullName evidence="1">AB hydrolase-1 domain-containing protein</fullName>
    </recommendedName>
</protein>
<dbReference type="PANTHER" id="PTHR43194">
    <property type="entry name" value="HYDROLASE ALPHA/BETA FOLD FAMILY"/>
    <property type="match status" value="1"/>
</dbReference>
<dbReference type="InterPro" id="IPR050228">
    <property type="entry name" value="Carboxylesterase_BioH"/>
</dbReference>
<dbReference type="EMBL" id="BMWH01000004">
    <property type="protein sequence ID" value="GGZ79835.1"/>
    <property type="molecule type" value="Genomic_DNA"/>
</dbReference>
<reference evidence="2" key="2">
    <citation type="submission" date="2020-09" db="EMBL/GenBank/DDBJ databases">
        <authorList>
            <person name="Sun Q."/>
            <person name="Ohkuma M."/>
        </authorList>
    </citation>
    <scope>NUCLEOTIDE SEQUENCE</scope>
    <source>
        <strain evidence="2">JCM 5016</strain>
    </source>
</reference>
<dbReference type="PANTHER" id="PTHR43194:SF2">
    <property type="entry name" value="PEROXISOMAL MEMBRANE PROTEIN LPX1"/>
    <property type="match status" value="1"/>
</dbReference>
<reference evidence="2" key="1">
    <citation type="journal article" date="2014" name="Int. J. Syst. Evol. Microbiol.">
        <title>Complete genome sequence of Corynebacterium casei LMG S-19264T (=DSM 44701T), isolated from a smear-ripened cheese.</title>
        <authorList>
            <consortium name="US DOE Joint Genome Institute (JGI-PGF)"/>
            <person name="Walter F."/>
            <person name="Albersmeier A."/>
            <person name="Kalinowski J."/>
            <person name="Ruckert C."/>
        </authorList>
    </citation>
    <scope>NUCLEOTIDE SEQUENCE</scope>
    <source>
        <strain evidence="2">JCM 5016</strain>
    </source>
</reference>
<evidence type="ECO:0000313" key="3">
    <source>
        <dbReference type="Proteomes" id="UP000623010"/>
    </source>
</evidence>
<organism evidence="2 3">
    <name type="scientific">Streptomyces echinoruber</name>
    <dbReference type="NCBI Taxonomy" id="68898"/>
    <lineage>
        <taxon>Bacteria</taxon>
        <taxon>Bacillati</taxon>
        <taxon>Actinomycetota</taxon>
        <taxon>Actinomycetes</taxon>
        <taxon>Kitasatosporales</taxon>
        <taxon>Streptomycetaceae</taxon>
        <taxon>Streptomyces</taxon>
    </lineage>
</organism>
<dbReference type="SUPFAM" id="SSF53474">
    <property type="entry name" value="alpha/beta-Hydrolases"/>
    <property type="match status" value="1"/>
</dbReference>
<sequence>MPTAPPTTLHRPDGTRLAYEVRTPPRPPASTVVLLHGLAGHRAEWDFLAASLTAAGHRTITYDARGHGDSTRRPPTTTRAAHVADAAALITSLSPPPVTLVGQSLGGHTALLLAATHPHLVNRLILLEAGPWQAPADLPDRIAHWLDTWPVPFPTLAAATAFFGHEAWARSLEHRADGWWPRVDRDVMVESVRELTTRDHWPEWSRLRCPTLVIRGENGTMPEPDFHRMRTHPTTHCVTIPNAGHDVHLDQPAAVHETIEDFLKFHHPKPTAP</sequence>
<evidence type="ECO:0000313" key="2">
    <source>
        <dbReference type="EMBL" id="GGZ79835.1"/>
    </source>
</evidence>
<dbReference type="Gene3D" id="3.40.50.1820">
    <property type="entry name" value="alpha/beta hydrolase"/>
    <property type="match status" value="1"/>
</dbReference>
<evidence type="ECO:0000259" key="1">
    <source>
        <dbReference type="Pfam" id="PF12697"/>
    </source>
</evidence>
<gene>
    <name evidence="2" type="ORF">GCM10010389_16870</name>
</gene>
<proteinExistence type="predicted"/>
<dbReference type="InterPro" id="IPR029058">
    <property type="entry name" value="AB_hydrolase_fold"/>
</dbReference>
<feature type="domain" description="AB hydrolase-1" evidence="1">
    <location>
        <begin position="32"/>
        <end position="257"/>
    </location>
</feature>
<dbReference type="Pfam" id="PF12697">
    <property type="entry name" value="Abhydrolase_6"/>
    <property type="match status" value="1"/>
</dbReference>
<dbReference type="AlphaFoldDB" id="A0A918V8F4"/>
<dbReference type="GO" id="GO:0003824">
    <property type="term" value="F:catalytic activity"/>
    <property type="evidence" value="ECO:0007669"/>
    <property type="project" value="UniProtKB-ARBA"/>
</dbReference>
<keyword evidence="3" id="KW-1185">Reference proteome</keyword>
<dbReference type="Proteomes" id="UP000623010">
    <property type="component" value="Unassembled WGS sequence"/>
</dbReference>
<dbReference type="RefSeq" id="WP_190056696.1">
    <property type="nucleotide sequence ID" value="NZ_BMWH01000004.1"/>
</dbReference>
<accession>A0A918V8F4</accession>
<name>A0A918V8F4_9ACTN</name>
<comment type="caution">
    <text evidence="2">The sequence shown here is derived from an EMBL/GenBank/DDBJ whole genome shotgun (WGS) entry which is preliminary data.</text>
</comment>
<dbReference type="InterPro" id="IPR000073">
    <property type="entry name" value="AB_hydrolase_1"/>
</dbReference>
<dbReference type="PRINTS" id="PR00111">
    <property type="entry name" value="ABHYDROLASE"/>
</dbReference>